<feature type="region of interest" description="Disordered" evidence="1">
    <location>
        <begin position="1"/>
        <end position="75"/>
    </location>
</feature>
<dbReference type="EMBL" id="JADCNL010000002">
    <property type="protein sequence ID" value="KAG0492439.1"/>
    <property type="molecule type" value="Genomic_DNA"/>
</dbReference>
<sequence>MGSKRSSSKNPNKDPSPPLPPPTEAPADGTNPKKRSVASPSKPLKKTKPLVSMSGNPDVACPVASPEGEDPLGKAVSSARPASLLKRSHRVPLLHLPAKVPHQFTQLLHVGEMSIP</sequence>
<evidence type="ECO:0000313" key="3">
    <source>
        <dbReference type="Proteomes" id="UP000636800"/>
    </source>
</evidence>
<keyword evidence="3" id="KW-1185">Reference proteome</keyword>
<evidence type="ECO:0000256" key="1">
    <source>
        <dbReference type="SAM" id="MobiDB-lite"/>
    </source>
</evidence>
<gene>
    <name evidence="2" type="ORF">HPP92_005837</name>
</gene>
<dbReference type="OrthoDB" id="784889at2759"/>
<comment type="caution">
    <text evidence="2">The sequence shown here is derived from an EMBL/GenBank/DDBJ whole genome shotgun (WGS) entry which is preliminary data.</text>
</comment>
<accession>A0A835RJ97</accession>
<reference evidence="2 3" key="1">
    <citation type="journal article" date="2020" name="Nat. Food">
        <title>A phased Vanilla planifolia genome enables genetic improvement of flavour and production.</title>
        <authorList>
            <person name="Hasing T."/>
            <person name="Tang H."/>
            <person name="Brym M."/>
            <person name="Khazi F."/>
            <person name="Huang T."/>
            <person name="Chambers A.H."/>
        </authorList>
    </citation>
    <scope>NUCLEOTIDE SEQUENCE [LARGE SCALE GENOMIC DNA]</scope>
    <source>
        <tissue evidence="2">Leaf</tissue>
    </source>
</reference>
<organism evidence="2 3">
    <name type="scientific">Vanilla planifolia</name>
    <name type="common">Vanilla</name>
    <dbReference type="NCBI Taxonomy" id="51239"/>
    <lineage>
        <taxon>Eukaryota</taxon>
        <taxon>Viridiplantae</taxon>
        <taxon>Streptophyta</taxon>
        <taxon>Embryophyta</taxon>
        <taxon>Tracheophyta</taxon>
        <taxon>Spermatophyta</taxon>
        <taxon>Magnoliopsida</taxon>
        <taxon>Liliopsida</taxon>
        <taxon>Asparagales</taxon>
        <taxon>Orchidaceae</taxon>
        <taxon>Vanilloideae</taxon>
        <taxon>Vanilleae</taxon>
        <taxon>Vanilla</taxon>
    </lineage>
</organism>
<protein>
    <submittedName>
        <fullName evidence="2">Uncharacterized protein</fullName>
    </submittedName>
</protein>
<evidence type="ECO:0000313" key="2">
    <source>
        <dbReference type="EMBL" id="KAG0492439.1"/>
    </source>
</evidence>
<feature type="compositionally biased region" description="Pro residues" evidence="1">
    <location>
        <begin position="14"/>
        <end position="24"/>
    </location>
</feature>
<dbReference type="Proteomes" id="UP000636800">
    <property type="component" value="Chromosome 2"/>
</dbReference>
<dbReference type="AlphaFoldDB" id="A0A835RJ97"/>
<feature type="compositionally biased region" description="Low complexity" evidence="1">
    <location>
        <begin position="1"/>
        <end position="10"/>
    </location>
</feature>
<name>A0A835RJ97_VANPL</name>
<proteinExistence type="predicted"/>